<dbReference type="PANTHER" id="PTHR23389:SF9">
    <property type="entry name" value="DNA LIGASE"/>
    <property type="match status" value="1"/>
</dbReference>
<dbReference type="InterPro" id="IPR003583">
    <property type="entry name" value="Hlx-hairpin-Hlx_DNA-bd_motif"/>
</dbReference>
<dbReference type="Pfam" id="PF03120">
    <property type="entry name" value="OB_DNA_ligase"/>
    <property type="match status" value="1"/>
</dbReference>
<dbReference type="CDD" id="cd00114">
    <property type="entry name" value="LIGANc"/>
    <property type="match status" value="1"/>
</dbReference>
<keyword evidence="5 14" id="KW-0235">DNA replication</keyword>
<evidence type="ECO:0000256" key="13">
    <source>
        <dbReference type="ARBA" id="ARBA00060881"/>
    </source>
</evidence>
<dbReference type="HAMAP" id="MF_01588">
    <property type="entry name" value="DNA_ligase_A"/>
    <property type="match status" value="1"/>
</dbReference>
<dbReference type="STRING" id="1801766.A2997_02500"/>
<dbReference type="InterPro" id="IPR013839">
    <property type="entry name" value="DNAligase_adenylation"/>
</dbReference>
<dbReference type="InterPro" id="IPR033136">
    <property type="entry name" value="DNA_ligase_CS"/>
</dbReference>
<accession>A0A1F6WN91</accession>
<organism evidence="16 17">
    <name type="scientific">Candidatus Nomurabacteria bacterium RIFCSPLOWO2_01_FULL_36_10b</name>
    <dbReference type="NCBI Taxonomy" id="1801766"/>
    <lineage>
        <taxon>Bacteria</taxon>
        <taxon>Candidatus Nomuraibacteriota</taxon>
    </lineage>
</organism>
<name>A0A1F6WN91_9BACT</name>
<evidence type="ECO:0000256" key="4">
    <source>
        <dbReference type="ARBA" id="ARBA00022598"/>
    </source>
</evidence>
<evidence type="ECO:0000256" key="3">
    <source>
        <dbReference type="ARBA" id="ARBA00013308"/>
    </source>
</evidence>
<evidence type="ECO:0000313" key="17">
    <source>
        <dbReference type="Proteomes" id="UP000179448"/>
    </source>
</evidence>
<dbReference type="NCBIfam" id="NF005932">
    <property type="entry name" value="PRK07956.1"/>
    <property type="match status" value="1"/>
</dbReference>
<dbReference type="InterPro" id="IPR041663">
    <property type="entry name" value="DisA/LigA_HHH"/>
</dbReference>
<comment type="caution">
    <text evidence="16">The sequence shown here is derived from an EMBL/GenBank/DDBJ whole genome shotgun (WGS) entry which is preliminary data.</text>
</comment>
<keyword evidence="14" id="KW-0464">Manganese</keyword>
<keyword evidence="8 14" id="KW-0862">Zinc</keyword>
<feature type="binding site" evidence="14">
    <location>
        <begin position="83"/>
        <end position="84"/>
    </location>
    <ligand>
        <name>NAD(+)</name>
        <dbReference type="ChEBI" id="CHEBI:57540"/>
    </ligand>
</feature>
<dbReference type="GO" id="GO:0006260">
    <property type="term" value="P:DNA replication"/>
    <property type="evidence" value="ECO:0007669"/>
    <property type="project" value="UniProtKB-KW"/>
</dbReference>
<dbReference type="InterPro" id="IPR004150">
    <property type="entry name" value="NAD_DNA_ligase_OB"/>
</dbReference>
<keyword evidence="10 14" id="KW-0520">NAD</keyword>
<dbReference type="InterPro" id="IPR036420">
    <property type="entry name" value="BRCT_dom_sf"/>
</dbReference>
<keyword evidence="6 14" id="KW-0479">Metal-binding</keyword>
<comment type="similarity">
    <text evidence="13 14">Belongs to the NAD-dependent DNA ligase family. LigA subfamily.</text>
</comment>
<evidence type="ECO:0000256" key="12">
    <source>
        <dbReference type="ARBA" id="ARBA00034005"/>
    </source>
</evidence>
<dbReference type="PROSITE" id="PS01056">
    <property type="entry name" value="DNA_LIGASE_N2"/>
    <property type="match status" value="1"/>
</dbReference>
<comment type="function">
    <text evidence="1 14">DNA ligase that catalyzes the formation of phosphodiester linkages between 5'-phosphoryl and 3'-hydroxyl groups in double-stranded DNA using NAD as a coenzyme and as the energy source for the reaction. It is essential for DNA replication and repair of damaged DNA.</text>
</comment>
<feature type="active site" description="N6-AMP-lysine intermediate" evidence="14">
    <location>
        <position position="128"/>
    </location>
</feature>
<evidence type="ECO:0000256" key="7">
    <source>
        <dbReference type="ARBA" id="ARBA00022763"/>
    </source>
</evidence>
<keyword evidence="11 14" id="KW-0234">DNA repair</keyword>
<feature type="domain" description="BRCT" evidence="15">
    <location>
        <begin position="608"/>
        <end position="684"/>
    </location>
</feature>
<evidence type="ECO:0000256" key="10">
    <source>
        <dbReference type="ARBA" id="ARBA00023027"/>
    </source>
</evidence>
<dbReference type="PIRSF" id="PIRSF001604">
    <property type="entry name" value="LigA"/>
    <property type="match status" value="1"/>
</dbReference>
<dbReference type="Gene3D" id="2.40.50.140">
    <property type="entry name" value="Nucleic acid-binding proteins"/>
    <property type="match status" value="1"/>
</dbReference>
<comment type="catalytic activity">
    <reaction evidence="12 14">
        <text>NAD(+) + (deoxyribonucleotide)n-3'-hydroxyl + 5'-phospho-(deoxyribonucleotide)m = (deoxyribonucleotide)n+m + AMP + beta-nicotinamide D-nucleotide.</text>
        <dbReference type="EC" id="6.5.1.2"/>
    </reaction>
</comment>
<dbReference type="Proteomes" id="UP000179448">
    <property type="component" value="Unassembled WGS sequence"/>
</dbReference>
<dbReference type="SMART" id="SM00532">
    <property type="entry name" value="LIGANc"/>
    <property type="match status" value="1"/>
</dbReference>
<reference evidence="16 17" key="1">
    <citation type="journal article" date="2016" name="Nat. Commun.">
        <title>Thousands of microbial genomes shed light on interconnected biogeochemical processes in an aquifer system.</title>
        <authorList>
            <person name="Anantharaman K."/>
            <person name="Brown C.T."/>
            <person name="Hug L.A."/>
            <person name="Sharon I."/>
            <person name="Castelle C.J."/>
            <person name="Probst A.J."/>
            <person name="Thomas B.C."/>
            <person name="Singh A."/>
            <person name="Wilkins M.J."/>
            <person name="Karaoz U."/>
            <person name="Brodie E.L."/>
            <person name="Williams K.H."/>
            <person name="Hubbard S.S."/>
            <person name="Banfield J.F."/>
        </authorList>
    </citation>
    <scope>NUCLEOTIDE SEQUENCE [LARGE SCALE GENOMIC DNA]</scope>
</reference>
<dbReference type="SUPFAM" id="SSF50249">
    <property type="entry name" value="Nucleic acid-binding proteins"/>
    <property type="match status" value="1"/>
</dbReference>
<dbReference type="SUPFAM" id="SSF52113">
    <property type="entry name" value="BRCT domain"/>
    <property type="match status" value="1"/>
</dbReference>
<feature type="binding site" evidence="14">
    <location>
        <position position="183"/>
    </location>
    <ligand>
        <name>NAD(+)</name>
        <dbReference type="ChEBI" id="CHEBI:57540"/>
    </ligand>
</feature>
<evidence type="ECO:0000256" key="6">
    <source>
        <dbReference type="ARBA" id="ARBA00022723"/>
    </source>
</evidence>
<dbReference type="GO" id="GO:0046872">
    <property type="term" value="F:metal ion binding"/>
    <property type="evidence" value="ECO:0007669"/>
    <property type="project" value="UniProtKB-KW"/>
</dbReference>
<dbReference type="Gene3D" id="1.10.150.20">
    <property type="entry name" value="5' to 3' exonuclease, C-terminal subdomain"/>
    <property type="match status" value="2"/>
</dbReference>
<dbReference type="Gene3D" id="1.10.287.610">
    <property type="entry name" value="Helix hairpin bin"/>
    <property type="match status" value="1"/>
</dbReference>
<dbReference type="InterPro" id="IPR001679">
    <property type="entry name" value="DNA_ligase"/>
</dbReference>
<gene>
    <name evidence="14" type="primary">ligA</name>
    <name evidence="16" type="ORF">A2997_02500</name>
</gene>
<evidence type="ECO:0000256" key="9">
    <source>
        <dbReference type="ARBA" id="ARBA00022842"/>
    </source>
</evidence>
<dbReference type="EC" id="6.5.1.2" evidence="2 14"/>
<protein>
    <recommendedName>
        <fullName evidence="3 14">DNA ligase</fullName>
        <ecNumber evidence="2 14">6.5.1.2</ecNumber>
    </recommendedName>
    <alternativeName>
        <fullName evidence="14">Polydeoxyribonucleotide synthase [NAD(+)]</fullName>
    </alternativeName>
</protein>
<dbReference type="PROSITE" id="PS50172">
    <property type="entry name" value="BRCT"/>
    <property type="match status" value="1"/>
</dbReference>
<dbReference type="GO" id="GO:0005829">
    <property type="term" value="C:cytosol"/>
    <property type="evidence" value="ECO:0007669"/>
    <property type="project" value="TreeGrafter"/>
</dbReference>
<keyword evidence="4 14" id="KW-0436">Ligase</keyword>
<dbReference type="Pfam" id="PF00533">
    <property type="entry name" value="BRCT"/>
    <property type="match status" value="1"/>
</dbReference>
<evidence type="ECO:0000259" key="15">
    <source>
        <dbReference type="PROSITE" id="PS50172"/>
    </source>
</evidence>
<dbReference type="SUPFAM" id="SSF47781">
    <property type="entry name" value="RuvA domain 2-like"/>
    <property type="match status" value="1"/>
</dbReference>
<dbReference type="InterPro" id="IPR001357">
    <property type="entry name" value="BRCT_dom"/>
</dbReference>
<dbReference type="AlphaFoldDB" id="A0A1F6WN91"/>
<dbReference type="NCBIfam" id="TIGR00575">
    <property type="entry name" value="dnlj"/>
    <property type="match status" value="1"/>
</dbReference>
<dbReference type="EMBL" id="MFUQ01000019">
    <property type="protein sequence ID" value="OGI83338.1"/>
    <property type="molecule type" value="Genomic_DNA"/>
</dbReference>
<evidence type="ECO:0000256" key="5">
    <source>
        <dbReference type="ARBA" id="ARBA00022705"/>
    </source>
</evidence>
<feature type="binding site" evidence="14">
    <location>
        <position position="126"/>
    </location>
    <ligand>
        <name>NAD(+)</name>
        <dbReference type="ChEBI" id="CHEBI:57540"/>
    </ligand>
</feature>
<dbReference type="FunFam" id="1.10.150.20:FF:000007">
    <property type="entry name" value="DNA ligase"/>
    <property type="match status" value="1"/>
</dbReference>
<dbReference type="InterPro" id="IPR012340">
    <property type="entry name" value="NA-bd_OB-fold"/>
</dbReference>
<keyword evidence="7 14" id="KW-0227">DNA damage</keyword>
<dbReference type="FunFam" id="1.10.150.20:FF:000006">
    <property type="entry name" value="DNA ligase"/>
    <property type="match status" value="1"/>
</dbReference>
<dbReference type="SMART" id="SM00292">
    <property type="entry name" value="BRCT"/>
    <property type="match status" value="1"/>
</dbReference>
<comment type="cofactor">
    <cofactor evidence="14">
        <name>Mg(2+)</name>
        <dbReference type="ChEBI" id="CHEBI:18420"/>
    </cofactor>
    <cofactor evidence="14">
        <name>Mn(2+)</name>
        <dbReference type="ChEBI" id="CHEBI:29035"/>
    </cofactor>
</comment>
<comment type="caution">
    <text evidence="14">Lacks conserved residue(s) required for the propagation of feature annotation.</text>
</comment>
<dbReference type="GO" id="GO:0003911">
    <property type="term" value="F:DNA ligase (NAD+) activity"/>
    <property type="evidence" value="ECO:0007669"/>
    <property type="project" value="UniProtKB-UniRule"/>
</dbReference>
<dbReference type="Gene3D" id="3.30.470.30">
    <property type="entry name" value="DNA ligase/mRNA capping enzyme"/>
    <property type="match status" value="1"/>
</dbReference>
<evidence type="ECO:0000313" key="16">
    <source>
        <dbReference type="EMBL" id="OGI83338.1"/>
    </source>
</evidence>
<feature type="binding site" evidence="14">
    <location>
        <position position="300"/>
    </location>
    <ligand>
        <name>NAD(+)</name>
        <dbReference type="ChEBI" id="CHEBI:57540"/>
    </ligand>
</feature>
<dbReference type="SUPFAM" id="SSF56091">
    <property type="entry name" value="DNA ligase/mRNA capping enzyme, catalytic domain"/>
    <property type="match status" value="1"/>
</dbReference>
<evidence type="ECO:0000256" key="11">
    <source>
        <dbReference type="ARBA" id="ARBA00023204"/>
    </source>
</evidence>
<evidence type="ECO:0000256" key="8">
    <source>
        <dbReference type="ARBA" id="ARBA00022833"/>
    </source>
</evidence>
<dbReference type="InterPro" id="IPR010994">
    <property type="entry name" value="RuvA_2-like"/>
</dbReference>
<dbReference type="Pfam" id="PF01653">
    <property type="entry name" value="DNA_ligase_aden"/>
    <property type="match status" value="1"/>
</dbReference>
<dbReference type="Pfam" id="PF22745">
    <property type="entry name" value="Nlig-Ia"/>
    <property type="match status" value="1"/>
</dbReference>
<feature type="binding site" evidence="14">
    <location>
        <begin position="34"/>
        <end position="38"/>
    </location>
    <ligand>
        <name>NAD(+)</name>
        <dbReference type="ChEBI" id="CHEBI:57540"/>
    </ligand>
</feature>
<dbReference type="GO" id="GO:0006281">
    <property type="term" value="P:DNA repair"/>
    <property type="evidence" value="ECO:0007669"/>
    <property type="project" value="UniProtKB-KW"/>
</dbReference>
<proteinExistence type="inferred from homology"/>
<dbReference type="Gene3D" id="3.40.50.10190">
    <property type="entry name" value="BRCT domain"/>
    <property type="match status" value="1"/>
</dbReference>
<evidence type="ECO:0000256" key="1">
    <source>
        <dbReference type="ARBA" id="ARBA00004067"/>
    </source>
</evidence>
<dbReference type="InterPro" id="IPR013840">
    <property type="entry name" value="DNAligase_N"/>
</dbReference>
<feature type="binding site" evidence="14">
    <location>
        <position position="149"/>
    </location>
    <ligand>
        <name>NAD(+)</name>
        <dbReference type="ChEBI" id="CHEBI:57540"/>
    </ligand>
</feature>
<dbReference type="PANTHER" id="PTHR23389">
    <property type="entry name" value="CHROMOSOME TRANSMISSION FIDELITY FACTOR 18"/>
    <property type="match status" value="1"/>
</dbReference>
<sequence length="684" mass="77539">MNSTAIQKRMDKLAGLIEHHSYQYHTLDMPEISDEAYDSLMHELMDLEKQYPEFSKPNSPTARVGNVVIDHLDKYKHAHAQLSYDNVYTYEELVSWHERLMRLLEKEKDNIFYTTGGGKRIEYVVELKIDGLKTVLYYKKGEFIRGVTRGDGHIGEDITHTLRTIKSIPLRLAQPVDIIVVGEAWMSFSDLERINAERAKTNEPLYANPRNLAAGTLRQLDSSVAAERALQSFVYDIDDISVGYANTLHSEELDYLRVLGFSVNTEWGICSSPEEIQEYYKSWASKRRKQEYGIDGIVIKLSNKELWPILGYTAKSPRFGVAYKFPAEEATTTIEDITAQVGRTGVLTPVAELKPVFIDGSMVSHATLHNQDEIDRLDIRIGDTVILKKAGDIIPKIIQVVLELRTGKEKKFNIENYSKKQGWNIHKEESDGGESVAWYLSDTDAFDIRLCQMIHFVSKHAFDIDGMGKKIVEKLMRANLIHEYADIFTLQKKDILNIEKMADISAQNLLDSINQSRETSFERFIYALGIRHVGEEIAYLISNHFKTLRALQLPSWDELQSIEGVGAIVARSIEEWFENDDNKKILNNLLKEVKIISPKAKIISVSSSTTQKIKDKVFVLTGILSSLSRDEAKAKIKLYGGSVTSSVSQNTDYVVVGKNPGSKYDDANKLGITILSEEEFTGLF</sequence>
<keyword evidence="9 14" id="KW-0460">Magnesium</keyword>
<evidence type="ECO:0000256" key="14">
    <source>
        <dbReference type="HAMAP-Rule" id="MF_01588"/>
    </source>
</evidence>
<feature type="binding site" evidence="14">
    <location>
        <position position="324"/>
    </location>
    <ligand>
        <name>NAD(+)</name>
        <dbReference type="ChEBI" id="CHEBI:57540"/>
    </ligand>
</feature>
<dbReference type="CDD" id="cd17748">
    <property type="entry name" value="BRCT_DNA_ligase_like"/>
    <property type="match status" value="1"/>
</dbReference>
<dbReference type="GO" id="GO:0003677">
    <property type="term" value="F:DNA binding"/>
    <property type="evidence" value="ECO:0007669"/>
    <property type="project" value="InterPro"/>
</dbReference>
<dbReference type="Pfam" id="PF12826">
    <property type="entry name" value="HHH_2"/>
    <property type="match status" value="1"/>
</dbReference>
<dbReference type="SMART" id="SM00278">
    <property type="entry name" value="HhH1"/>
    <property type="match status" value="3"/>
</dbReference>
<dbReference type="FunFam" id="2.40.50.140:FF:000012">
    <property type="entry name" value="DNA ligase"/>
    <property type="match status" value="1"/>
</dbReference>
<evidence type="ECO:0000256" key="2">
    <source>
        <dbReference type="ARBA" id="ARBA00012722"/>
    </source>
</evidence>